<dbReference type="PANTHER" id="PTHR33928:SF2">
    <property type="entry name" value="PECTATE LYASE SUPERFAMILY PROTEIN DOMAIN-CONTAINING PROTEIN-RELATED"/>
    <property type="match status" value="1"/>
</dbReference>
<dbReference type="Pfam" id="PF12708">
    <property type="entry name" value="Pect-lyase_RHGA_epim"/>
    <property type="match status" value="2"/>
</dbReference>
<evidence type="ECO:0000313" key="5">
    <source>
        <dbReference type="EMBL" id="ANH22741.1"/>
    </source>
</evidence>
<feature type="chain" id="PRO_5008006404" description="Pectate lyase superfamily protein domain-containing protein" evidence="2">
    <location>
        <begin position="31"/>
        <end position="1393"/>
    </location>
</feature>
<feature type="region of interest" description="Disordered" evidence="1">
    <location>
        <begin position="35"/>
        <end position="61"/>
    </location>
</feature>
<dbReference type="Gene3D" id="2.160.20.10">
    <property type="entry name" value="Single-stranded right-handed beta-helix, Pectin lyase-like"/>
    <property type="match status" value="3"/>
</dbReference>
<name>A0A173G960_9HYPO</name>
<evidence type="ECO:0000259" key="3">
    <source>
        <dbReference type="Pfam" id="PF06439"/>
    </source>
</evidence>
<reference evidence="5" key="1">
    <citation type="journal article" date="2016" name="BMC Genomics">
        <title>Genome sequence and comparative analysis of clavicipitaceous insect-pathogenic fungus Aschersonia badia with Metarhizium spp.</title>
        <authorList>
            <person name="Agrawal Y."/>
            <person name="Narwani T."/>
            <person name="Subramanian S."/>
        </authorList>
    </citation>
    <scope>NUCLEOTIDE SEQUENCE</scope>
    <source>
        <strain evidence="5">MTCC 10142</strain>
    </source>
</reference>
<evidence type="ECO:0000256" key="2">
    <source>
        <dbReference type="SAM" id="SignalP"/>
    </source>
</evidence>
<feature type="non-terminal residue" evidence="5">
    <location>
        <position position="1393"/>
    </location>
</feature>
<evidence type="ECO:0000256" key="1">
    <source>
        <dbReference type="SAM" id="MobiDB-lite"/>
    </source>
</evidence>
<evidence type="ECO:0008006" key="6">
    <source>
        <dbReference type="Google" id="ProtNLM"/>
    </source>
</evidence>
<keyword evidence="2" id="KW-0732">Signal</keyword>
<dbReference type="InterPro" id="IPR024535">
    <property type="entry name" value="RHGA/B-epi-like_pectate_lyase"/>
</dbReference>
<dbReference type="PANTHER" id="PTHR33928">
    <property type="entry name" value="POLYGALACTURONASE QRT3"/>
    <property type="match status" value="1"/>
</dbReference>
<dbReference type="InterPro" id="IPR039279">
    <property type="entry name" value="QRT3-like"/>
</dbReference>
<dbReference type="InterPro" id="IPR010496">
    <property type="entry name" value="AL/BT2_dom"/>
</dbReference>
<dbReference type="InterPro" id="IPR012334">
    <property type="entry name" value="Pectin_lyas_fold"/>
</dbReference>
<feature type="domain" description="3-keto-alpha-glucoside-1,2-lyase/3-keto-2-hydroxy-glucal hydratase" evidence="3">
    <location>
        <begin position="1201"/>
        <end position="1374"/>
    </location>
</feature>
<feature type="domain" description="Rhamnogalacturonase A/B/Epimerase-like pectate lyase" evidence="4">
    <location>
        <begin position="217"/>
        <end position="405"/>
    </location>
</feature>
<protein>
    <recommendedName>
        <fullName evidence="6">Pectate lyase superfamily protein domain-containing protein</fullName>
    </recommendedName>
</protein>
<dbReference type="Gene3D" id="2.60.120.560">
    <property type="entry name" value="Exo-inulinase, domain 1"/>
    <property type="match status" value="2"/>
</dbReference>
<organism evidence="5">
    <name type="scientific">Hypocrella siamensis</name>
    <dbReference type="NCBI Taxonomy" id="696354"/>
    <lineage>
        <taxon>Eukaryota</taxon>
        <taxon>Fungi</taxon>
        <taxon>Dikarya</taxon>
        <taxon>Ascomycota</taxon>
        <taxon>Pezizomycotina</taxon>
        <taxon>Sordariomycetes</taxon>
        <taxon>Hypocreomycetidae</taxon>
        <taxon>Hypocreales</taxon>
        <taxon>Clavicipitaceae</taxon>
        <taxon>Hypocrella</taxon>
    </lineage>
</organism>
<accession>A0A173G960</accession>
<dbReference type="InterPro" id="IPR011050">
    <property type="entry name" value="Pectin_lyase_fold/virulence"/>
</dbReference>
<feature type="signal peptide" evidence="2">
    <location>
        <begin position="1"/>
        <end position="30"/>
    </location>
</feature>
<feature type="domain" description="Rhamnogalacturonase A/B/Epimerase-like pectate lyase" evidence="4">
    <location>
        <begin position="507"/>
        <end position="578"/>
    </location>
</feature>
<sequence>MGRLVLNLFKLAFFFCFSRLLFGFGAAAHAQENQPLLNPHDHHNATHANVSEPFTNDDEPSLEEKIEAVSEVIALLNRQHVDLFLSGRLGLALNSADRKDCSLTLTLPLNDEQELTSFKENLCTSYDVSEEIVELFSLAATRTLQVLPDDQAKDVTDVETSDEDSGQEKRDIPSGQADGISRESQAATRYPRYWMVGMESTTRNETLLSAKYEYSVWRNVKNFGARGDGVTDDTMAINRAIRRGGRCGRGCRGGTKKPAFVYFPPGTYLVSSAITVYFNTQLFGDRFSGMAVITSEGFKTARHGWYPDNADSLRSVRNFKIDIRPANWGIYLGAIHWRAAPATSLENIQVTMLPSSDFPNNTQHPEEEEEEEEKAAKTGSQGASSSILLDTIISNTKQGIVIADQSDRAVSFLLINVGFFNVGNAVLDTDLHVLIKGGEEVVIGRWGFGLMHDPDRNCTQLLHASEYVPSISMPQEFLGAAAHGKLKPNLFIKVRPTYYDVPRSRVFNVQWLGAKGDGKSNDLFSLNLTLKTAARYGGIVYFPYGVYMIQDTLKVPVGSRIIGQAWPQIMGYGPKFHNELSPRPVVQVGEPGDVGIVEIQDMMFTASGPTAGAVVVEWNVGQQTKGAAGMWDTHIRVGGAAGSSLTHEQCPEGAAYHVNHTCKAASLLLHLRPNSTAYIENLWAWVADRDLDCRTPTQVDVYAGRGVLIQSRLAYLWAVSSEHAALYQIQLAGASKVLMGTIRTEPLRSQSILRAVQPSRAGLFPRDPANQRCQLRILDSVSVYVLGGAGICHWTRADQQDQQDQQEGHKTGNCQAGALEVTGSRRVVIYNVCTKAVVSVLPLRHGPINLTKDNISSVFPSVLGWMHWSGGTAQRTAGDQQICFGNLRYMAENSVDVYTARVPPPLGTTAAPDTTSQCQFWHIARVEDSCAIIYRRYAKSFLLFLQLNPSLGPGKEAALCSSRLKAGLAYCLHPGEDWKNPNANSTEKPPHLPVHYWEGSPFWDGLGRSSTSWRFPNGWTTRGGLNNGFVGIRKHGSPGTHHRHLEVDGSYGGMAISNDNLNYTDLLIYARMGVDIDKPANAGLVFRVTDVGDGPDDYRGYYVGLGNNAIELGRSDGHGNWTELASEPLLEYAVSTGLPHYSVKISAHGEKLSVECWSSWEASVPVARLAAFDSTYPSGGFGIRSSNMHAQFYRLTLWPVWVDDFDGGLLDDRWVLHGGSFAVESGQLVGKKWMGGQLVVHEVFEDFVLFALLRLDSGRRSEHAGFLLRVSDVRTGMYAFKGYYVGLRGDGFVVLCRADHDWTELIRSQVPVSGRADEFRAIRIETSGSSFAVFVDGEQMIHYEDNVARRPGQAFTRGAFGVRVFNTDATFDDVVLVPNYKDVRDWSAQLTTL</sequence>
<feature type="region of interest" description="Disordered" evidence="1">
    <location>
        <begin position="355"/>
        <end position="382"/>
    </location>
</feature>
<dbReference type="SUPFAM" id="SSF51126">
    <property type="entry name" value="Pectin lyase-like"/>
    <property type="match status" value="2"/>
</dbReference>
<evidence type="ECO:0000259" key="4">
    <source>
        <dbReference type="Pfam" id="PF12708"/>
    </source>
</evidence>
<dbReference type="EMBL" id="KU202427">
    <property type="protein sequence ID" value="ANH22741.1"/>
    <property type="molecule type" value="Genomic_DNA"/>
</dbReference>
<dbReference type="GO" id="GO:0004650">
    <property type="term" value="F:polygalacturonase activity"/>
    <property type="evidence" value="ECO:0007669"/>
    <property type="project" value="InterPro"/>
</dbReference>
<dbReference type="CDD" id="cd23668">
    <property type="entry name" value="GH55_beta13glucanase-like"/>
    <property type="match status" value="1"/>
</dbReference>
<feature type="region of interest" description="Disordered" evidence="1">
    <location>
        <begin position="152"/>
        <end position="184"/>
    </location>
</feature>
<dbReference type="Pfam" id="PF06439">
    <property type="entry name" value="3keto-disac_hyd"/>
    <property type="match status" value="1"/>
</dbReference>
<proteinExistence type="predicted"/>